<dbReference type="InterPro" id="IPR013087">
    <property type="entry name" value="Znf_C2H2_type"/>
</dbReference>
<feature type="domain" description="C2H2-type" evidence="9">
    <location>
        <begin position="660"/>
        <end position="687"/>
    </location>
</feature>
<evidence type="ECO:0000256" key="4">
    <source>
        <dbReference type="ARBA" id="ARBA00022771"/>
    </source>
</evidence>
<accession>A0ABM1EYG2</accession>
<dbReference type="PROSITE" id="PS50157">
    <property type="entry name" value="ZINC_FINGER_C2H2_2"/>
    <property type="match status" value="6"/>
</dbReference>
<dbReference type="RefSeq" id="XP_014677233.1">
    <property type="nucleotide sequence ID" value="XM_014821747.1"/>
</dbReference>
<dbReference type="InterPro" id="IPR050331">
    <property type="entry name" value="Zinc_finger"/>
</dbReference>
<protein>
    <submittedName>
        <fullName evidence="11 12">Transcription factor Sp4-like isoform X1</fullName>
    </submittedName>
</protein>
<keyword evidence="6" id="KW-0539">Nucleus</keyword>
<evidence type="ECO:0000313" key="12">
    <source>
        <dbReference type="RefSeq" id="XP_014677241.1"/>
    </source>
</evidence>
<dbReference type="InterPro" id="IPR036236">
    <property type="entry name" value="Znf_C2H2_sf"/>
</dbReference>
<feature type="domain" description="C2H2-type" evidence="9">
    <location>
        <begin position="725"/>
        <end position="752"/>
    </location>
</feature>
<comment type="subcellular location">
    <subcellularLocation>
        <location evidence="1">Nucleus</location>
    </subcellularLocation>
</comment>
<dbReference type="Gene3D" id="3.30.160.60">
    <property type="entry name" value="Classic Zinc Finger"/>
    <property type="match status" value="4"/>
</dbReference>
<organism evidence="10 11">
    <name type="scientific">Priapulus caudatus</name>
    <name type="common">Priapulid worm</name>
    <dbReference type="NCBI Taxonomy" id="37621"/>
    <lineage>
        <taxon>Eukaryota</taxon>
        <taxon>Metazoa</taxon>
        <taxon>Ecdysozoa</taxon>
        <taxon>Scalidophora</taxon>
        <taxon>Priapulida</taxon>
        <taxon>Priapulimorpha</taxon>
        <taxon>Priapulimorphida</taxon>
        <taxon>Priapulidae</taxon>
        <taxon>Priapulus</taxon>
    </lineage>
</organism>
<dbReference type="Pfam" id="PF00096">
    <property type="entry name" value="zf-C2H2"/>
    <property type="match status" value="3"/>
</dbReference>
<keyword evidence="10" id="KW-1185">Reference proteome</keyword>
<keyword evidence="2" id="KW-0479">Metal-binding</keyword>
<gene>
    <name evidence="11 12" type="primary">LOC106817096</name>
</gene>
<feature type="domain" description="C2H2-type" evidence="9">
    <location>
        <begin position="781"/>
        <end position="809"/>
    </location>
</feature>
<feature type="region of interest" description="Disordered" evidence="8">
    <location>
        <begin position="877"/>
        <end position="934"/>
    </location>
</feature>
<evidence type="ECO:0000259" key="9">
    <source>
        <dbReference type="PROSITE" id="PS50157"/>
    </source>
</evidence>
<dbReference type="RefSeq" id="XP_014677241.1">
    <property type="nucleotide sequence ID" value="XM_014821755.1"/>
</dbReference>
<dbReference type="SMART" id="SM00355">
    <property type="entry name" value="ZnF_C2H2"/>
    <property type="match status" value="7"/>
</dbReference>
<feature type="compositionally biased region" description="Basic and acidic residues" evidence="8">
    <location>
        <begin position="901"/>
        <end position="921"/>
    </location>
</feature>
<evidence type="ECO:0000256" key="1">
    <source>
        <dbReference type="ARBA" id="ARBA00004123"/>
    </source>
</evidence>
<feature type="domain" description="C2H2-type" evidence="9">
    <location>
        <begin position="687"/>
        <end position="715"/>
    </location>
</feature>
<keyword evidence="4 7" id="KW-0863">Zinc-finger</keyword>
<dbReference type="PROSITE" id="PS00028">
    <property type="entry name" value="ZINC_FINGER_C2H2_1"/>
    <property type="match status" value="6"/>
</dbReference>
<evidence type="ECO:0000256" key="5">
    <source>
        <dbReference type="ARBA" id="ARBA00022833"/>
    </source>
</evidence>
<dbReference type="PANTHER" id="PTHR16515">
    <property type="entry name" value="PR DOMAIN ZINC FINGER PROTEIN"/>
    <property type="match status" value="1"/>
</dbReference>
<reference evidence="11 12" key="1">
    <citation type="submission" date="2025-05" db="UniProtKB">
        <authorList>
            <consortium name="RefSeq"/>
        </authorList>
    </citation>
    <scope>IDENTIFICATION</scope>
</reference>
<dbReference type="GeneID" id="106817096"/>
<dbReference type="SUPFAM" id="SSF57667">
    <property type="entry name" value="beta-beta-alpha zinc fingers"/>
    <property type="match status" value="3"/>
</dbReference>
<proteinExistence type="predicted"/>
<keyword evidence="5" id="KW-0862">Zinc</keyword>
<evidence type="ECO:0000256" key="8">
    <source>
        <dbReference type="SAM" id="MobiDB-lite"/>
    </source>
</evidence>
<feature type="domain" description="C2H2-type" evidence="9">
    <location>
        <begin position="753"/>
        <end position="780"/>
    </location>
</feature>
<evidence type="ECO:0000256" key="6">
    <source>
        <dbReference type="ARBA" id="ARBA00023242"/>
    </source>
</evidence>
<dbReference type="Proteomes" id="UP000695022">
    <property type="component" value="Unplaced"/>
</dbReference>
<feature type="domain" description="C2H2-type" evidence="9">
    <location>
        <begin position="100"/>
        <end position="127"/>
    </location>
</feature>
<evidence type="ECO:0000313" key="10">
    <source>
        <dbReference type="Proteomes" id="UP000695022"/>
    </source>
</evidence>
<sequence length="934" mass="100356">MYATMATAGTTTSDTLAIQQPRCDNTSGYEDLLLKPSFTSTLSTGLPRALTPCDMDSAPPSGPPASWDLETTDEDNRSTPPPSSALVAAGSDEAGTPAAHECEQCGLAFLTADELDRHVGASWHYVHMRYMCGMCLTDLASLSAVRQHTKPVLCNRCAVVSPCVKHARIHARCHGKAAQGRRANTLVATSTATLSLTSQNTVPTTSETAPVDAQPTPTSVLAAVLASPLNSPSNLIAVSGDPPPLTSVATIATPLPTLTTVAECITTASTLPTPVPINNLSKLTAIAACPTLNSLPRLTSMPTAATVPRLTLMSSTDLHATTNNLLRVTSSAGNPTVTTLPKLTSMTSTTTHSAIKNLPRMAAMVGRPKTNILPKLTPIAPMPSSMMNKYPILTPMPAVASSQAMNSLLPTTTTTPATCASTRQFPVLKIMSPQGTRQVIRISGIQQTLAVNRNQAASGYKTLTPTTTTHAYRSFAPTPLTSTCRIVTPSTTTPSGYRLLSTTSTSALRITAPSSLTSVHRASTLTTSTAAHRMTKLSAYVSPATAAPALEPVSVATLSTMTAIKDEPLTPPPPPRLSPLTVTVKTEQQTVDDPMASEGALYGQPQVTRCSLSQGMVLGLREDTSVSHAAPKTTVKRARLILPRIEAGTTHMTPVKEKQYQCDECGQAYQYLNHLKNHIKTHTGAPFKCEICGATFVVQFKYERHVNRFHKGENPGSRPYSTNFYRCPICCAGFKQRNHLVRHLRIHTGEKPYKCTICGTAFALPGNLSYHMRIHSNDKPYICDMCGTPFRSTTHLKQHFARIHRGLEFTKGPETTNTCKARVPAFGRQQRQQEQEDEDADDGLAVSMSEILRNPLQGNPIDALSDDEEPQVVLSAPAESPAAPARYEAQVSLRSPAQETPDSRARYDFRKRSDGGRKRAWSDGSHTGNEEHRC</sequence>
<evidence type="ECO:0000256" key="2">
    <source>
        <dbReference type="ARBA" id="ARBA00022723"/>
    </source>
</evidence>
<name>A0ABM1EYG2_PRICU</name>
<evidence type="ECO:0000256" key="7">
    <source>
        <dbReference type="PROSITE-ProRule" id="PRU00042"/>
    </source>
</evidence>
<evidence type="ECO:0000313" key="11">
    <source>
        <dbReference type="RefSeq" id="XP_014677233.1"/>
    </source>
</evidence>
<dbReference type="PANTHER" id="PTHR16515:SF66">
    <property type="entry name" value="C2H2-TYPE DOMAIN-CONTAINING PROTEIN"/>
    <property type="match status" value="1"/>
</dbReference>
<feature type="region of interest" description="Disordered" evidence="8">
    <location>
        <begin position="49"/>
        <end position="90"/>
    </location>
</feature>
<evidence type="ECO:0000256" key="3">
    <source>
        <dbReference type="ARBA" id="ARBA00022737"/>
    </source>
</evidence>
<keyword evidence="3" id="KW-0677">Repeat</keyword>